<proteinExistence type="inferred from homology"/>
<dbReference type="OrthoDB" id="4074350at2759"/>
<keyword evidence="2" id="KW-0472">Membrane</keyword>
<dbReference type="InterPro" id="IPR033121">
    <property type="entry name" value="PEPTIDASE_A1"/>
</dbReference>
<keyword evidence="5" id="KW-1185">Reference proteome</keyword>
<comment type="similarity">
    <text evidence="1">Belongs to the peptidase A1 family.</text>
</comment>
<feature type="domain" description="Peptidase A1" evidence="3">
    <location>
        <begin position="19"/>
        <end position="360"/>
    </location>
</feature>
<dbReference type="InterPro" id="IPR001461">
    <property type="entry name" value="Aspartic_peptidase_A1"/>
</dbReference>
<comment type="caution">
    <text evidence="4">The sequence shown here is derived from an EMBL/GenBank/DDBJ whole genome shotgun (WGS) entry which is preliminary data.</text>
</comment>
<evidence type="ECO:0000256" key="1">
    <source>
        <dbReference type="ARBA" id="ARBA00007447"/>
    </source>
</evidence>
<evidence type="ECO:0000313" key="4">
    <source>
        <dbReference type="EMBL" id="KAG9233049.1"/>
    </source>
</evidence>
<feature type="non-terminal residue" evidence="4">
    <location>
        <position position="425"/>
    </location>
</feature>
<dbReference type="CDD" id="cd05471">
    <property type="entry name" value="pepsin_like"/>
    <property type="match status" value="1"/>
</dbReference>
<dbReference type="GO" id="GO:0004190">
    <property type="term" value="F:aspartic-type endopeptidase activity"/>
    <property type="evidence" value="ECO:0007669"/>
    <property type="project" value="InterPro"/>
</dbReference>
<reference evidence="4" key="1">
    <citation type="journal article" date="2021" name="IMA Fungus">
        <title>Genomic characterization of three marine fungi, including Emericellopsis atlantica sp. nov. with signatures of a generalist lifestyle and marine biomass degradation.</title>
        <authorList>
            <person name="Hagestad O.C."/>
            <person name="Hou L."/>
            <person name="Andersen J.H."/>
            <person name="Hansen E.H."/>
            <person name="Altermark B."/>
            <person name="Li C."/>
            <person name="Kuhnert E."/>
            <person name="Cox R.J."/>
            <person name="Crous P.W."/>
            <person name="Spatafora J.W."/>
            <person name="Lail K."/>
            <person name="Amirebrahimi M."/>
            <person name="Lipzen A."/>
            <person name="Pangilinan J."/>
            <person name="Andreopoulos W."/>
            <person name="Hayes R.D."/>
            <person name="Ng V."/>
            <person name="Grigoriev I.V."/>
            <person name="Jackson S.A."/>
            <person name="Sutton T.D.S."/>
            <person name="Dobson A.D.W."/>
            <person name="Rama T."/>
        </authorList>
    </citation>
    <scope>NUCLEOTIDE SEQUENCE</scope>
    <source>
        <strain evidence="4">TRa018bII</strain>
    </source>
</reference>
<protein>
    <submittedName>
        <fullName evidence="4">Aspartic peptidase domain-containing protein</fullName>
    </submittedName>
</protein>
<dbReference type="SUPFAM" id="SSF50630">
    <property type="entry name" value="Acid proteases"/>
    <property type="match status" value="1"/>
</dbReference>
<sequence length="425" mass="46480">MPYVFQNTGDWNGNDGSWSTFAIQIGTPPQTLKVQMSTSGTQIAAIAPEGCGSGDSVDCRKLRGEFFNYNDSTTYVPNLSNISSSIYHLGVASKLGYTGKGRFGFDDVTLGWQGSGGPTVKNQTVAGIATKDFYMGWFGLNPRPNNFTDFNHPIPSFMQNIRNQSMIPSLSWGYTAGNRYRSEMVQGSVVLGGYDAARFIPSNVTFNLGSTYDLGVQLRAITTNNSISLHPHPVQIALDSTVPHLYLPNATCDLFETEFGLVYNETSRFYWLNETQHAALLTKNPSVEFTLSAQGSTQEVKITLPYAAFDLAASAPLAPTPTYYFPLRRAVDESQYLLGRAFFQEAYLIADYDRGNFSIHQCNWQPTSQSLIVALHPPTNATTSGNHPKKISTGALSGAVAGAAAVVIIACVLLHIFCWKPRQVR</sequence>
<keyword evidence="2" id="KW-0812">Transmembrane</keyword>
<dbReference type="EMBL" id="MU251518">
    <property type="protein sequence ID" value="KAG9233049.1"/>
    <property type="molecule type" value="Genomic_DNA"/>
</dbReference>
<dbReference type="Gene3D" id="2.40.70.10">
    <property type="entry name" value="Acid Proteases"/>
    <property type="match status" value="2"/>
</dbReference>
<dbReference type="PANTHER" id="PTHR47966">
    <property type="entry name" value="BETA-SITE APP-CLEAVING ENZYME, ISOFORM A-RELATED"/>
    <property type="match status" value="1"/>
</dbReference>
<evidence type="ECO:0000259" key="3">
    <source>
        <dbReference type="PROSITE" id="PS51767"/>
    </source>
</evidence>
<accession>A0A9P7YG47</accession>
<dbReference type="PRINTS" id="PR00792">
    <property type="entry name" value="PEPSIN"/>
</dbReference>
<dbReference type="PROSITE" id="PS51767">
    <property type="entry name" value="PEPTIDASE_A1"/>
    <property type="match status" value="1"/>
</dbReference>
<dbReference type="InterPro" id="IPR034164">
    <property type="entry name" value="Pepsin-like_dom"/>
</dbReference>
<dbReference type="Pfam" id="PF00026">
    <property type="entry name" value="Asp"/>
    <property type="match status" value="1"/>
</dbReference>
<organism evidence="4 5">
    <name type="scientific">Amylocarpus encephaloides</name>
    <dbReference type="NCBI Taxonomy" id="45428"/>
    <lineage>
        <taxon>Eukaryota</taxon>
        <taxon>Fungi</taxon>
        <taxon>Dikarya</taxon>
        <taxon>Ascomycota</taxon>
        <taxon>Pezizomycotina</taxon>
        <taxon>Leotiomycetes</taxon>
        <taxon>Helotiales</taxon>
        <taxon>Helotiales incertae sedis</taxon>
        <taxon>Amylocarpus</taxon>
    </lineage>
</organism>
<dbReference type="PANTHER" id="PTHR47966:SF51">
    <property type="entry name" value="BETA-SITE APP-CLEAVING ENZYME, ISOFORM A-RELATED"/>
    <property type="match status" value="1"/>
</dbReference>
<keyword evidence="2" id="KW-1133">Transmembrane helix</keyword>
<dbReference type="GO" id="GO:0000324">
    <property type="term" value="C:fungal-type vacuole"/>
    <property type="evidence" value="ECO:0007669"/>
    <property type="project" value="TreeGrafter"/>
</dbReference>
<dbReference type="GO" id="GO:0006508">
    <property type="term" value="P:proteolysis"/>
    <property type="evidence" value="ECO:0007669"/>
    <property type="project" value="InterPro"/>
</dbReference>
<dbReference type="AlphaFoldDB" id="A0A9P7YG47"/>
<gene>
    <name evidence="4" type="ORF">BJ875DRAFT_513156</name>
</gene>
<evidence type="ECO:0000256" key="2">
    <source>
        <dbReference type="SAM" id="Phobius"/>
    </source>
</evidence>
<evidence type="ECO:0000313" key="5">
    <source>
        <dbReference type="Proteomes" id="UP000824998"/>
    </source>
</evidence>
<dbReference type="InterPro" id="IPR021109">
    <property type="entry name" value="Peptidase_aspartic_dom_sf"/>
</dbReference>
<dbReference type="Proteomes" id="UP000824998">
    <property type="component" value="Unassembled WGS sequence"/>
</dbReference>
<name>A0A9P7YG47_9HELO</name>
<feature type="transmembrane region" description="Helical" evidence="2">
    <location>
        <begin position="396"/>
        <end position="419"/>
    </location>
</feature>